<organism evidence="1 2">
    <name type="scientific">Hypothenemus hampei</name>
    <name type="common">Coffee berry borer</name>
    <dbReference type="NCBI Taxonomy" id="57062"/>
    <lineage>
        <taxon>Eukaryota</taxon>
        <taxon>Metazoa</taxon>
        <taxon>Ecdysozoa</taxon>
        <taxon>Arthropoda</taxon>
        <taxon>Hexapoda</taxon>
        <taxon>Insecta</taxon>
        <taxon>Pterygota</taxon>
        <taxon>Neoptera</taxon>
        <taxon>Endopterygota</taxon>
        <taxon>Coleoptera</taxon>
        <taxon>Polyphaga</taxon>
        <taxon>Cucujiformia</taxon>
        <taxon>Curculionidae</taxon>
        <taxon>Scolytinae</taxon>
        <taxon>Hypothenemus</taxon>
    </lineage>
</organism>
<accession>A0ABD1E519</accession>
<dbReference type="EMBL" id="JBDJPC010000011">
    <property type="protein sequence ID" value="KAL1489673.1"/>
    <property type="molecule type" value="Genomic_DNA"/>
</dbReference>
<keyword evidence="2" id="KW-1185">Reference proteome</keyword>
<dbReference type="AlphaFoldDB" id="A0ABD1E519"/>
<name>A0ABD1E519_HYPHA</name>
<evidence type="ECO:0000313" key="1">
    <source>
        <dbReference type="EMBL" id="KAL1489673.1"/>
    </source>
</evidence>
<reference evidence="1 2" key="1">
    <citation type="submission" date="2024-05" db="EMBL/GenBank/DDBJ databases">
        <title>Genetic variation in Jamaican populations of the coffee berry borer (Hypothenemus hampei).</title>
        <authorList>
            <person name="Errbii M."/>
            <person name="Myrie A."/>
        </authorList>
    </citation>
    <scope>NUCLEOTIDE SEQUENCE [LARGE SCALE GENOMIC DNA]</scope>
    <source>
        <strain evidence="1">JA-Hopewell-2020-01-JO</strain>
        <tissue evidence="1">Whole body</tissue>
    </source>
</reference>
<protein>
    <submittedName>
        <fullName evidence="1">Uncharacterized protein</fullName>
    </submittedName>
</protein>
<proteinExistence type="predicted"/>
<dbReference type="Proteomes" id="UP001566132">
    <property type="component" value="Unassembled WGS sequence"/>
</dbReference>
<evidence type="ECO:0000313" key="2">
    <source>
        <dbReference type="Proteomes" id="UP001566132"/>
    </source>
</evidence>
<comment type="caution">
    <text evidence="1">The sequence shown here is derived from an EMBL/GenBank/DDBJ whole genome shotgun (WGS) entry which is preliminary data.</text>
</comment>
<gene>
    <name evidence="1" type="ORF">ABEB36_013615</name>
</gene>
<sequence length="82" mass="9572">MSIRGGWRYTECRKVQPVEIAIRWLLCDGTRASEHHPRCLAARKSLWHQSHRLKILGKRPPHLGWGRMGQEDRSSFLAVDLK</sequence>